<dbReference type="EMBL" id="QGNW01000271">
    <property type="protein sequence ID" value="RVW80017.1"/>
    <property type="molecule type" value="Genomic_DNA"/>
</dbReference>
<dbReference type="InterPro" id="IPR011990">
    <property type="entry name" value="TPR-like_helical_dom_sf"/>
</dbReference>
<evidence type="ECO:0000256" key="2">
    <source>
        <dbReference type="ARBA" id="ARBA00022737"/>
    </source>
</evidence>
<dbReference type="GO" id="GO:0008270">
    <property type="term" value="F:zinc ion binding"/>
    <property type="evidence" value="ECO:0007669"/>
    <property type="project" value="InterPro"/>
</dbReference>
<gene>
    <name evidence="5" type="primary">PCMP-H11_0</name>
    <name evidence="5" type="ORF">CK203_055830</name>
</gene>
<dbReference type="PROSITE" id="PS51375">
    <property type="entry name" value="PPR"/>
    <property type="match status" value="4"/>
</dbReference>
<evidence type="ECO:0000256" key="3">
    <source>
        <dbReference type="PROSITE-ProRule" id="PRU00708"/>
    </source>
</evidence>
<dbReference type="Pfam" id="PF14432">
    <property type="entry name" value="DYW_deaminase"/>
    <property type="match status" value="1"/>
</dbReference>
<dbReference type="InterPro" id="IPR046960">
    <property type="entry name" value="PPR_At4g14850-like_plant"/>
</dbReference>
<evidence type="ECO:0000313" key="6">
    <source>
        <dbReference type="Proteomes" id="UP000288805"/>
    </source>
</evidence>
<feature type="repeat" description="PPR" evidence="3">
    <location>
        <begin position="139"/>
        <end position="173"/>
    </location>
</feature>
<dbReference type="FunFam" id="1.25.40.10:FF:000242">
    <property type="entry name" value="Pentatricopeptide repeat-containing protein"/>
    <property type="match status" value="1"/>
</dbReference>
<dbReference type="NCBIfam" id="TIGR00756">
    <property type="entry name" value="PPR"/>
    <property type="match status" value="5"/>
</dbReference>
<dbReference type="AlphaFoldDB" id="A0A438H6T4"/>
<dbReference type="GO" id="GO:0003723">
    <property type="term" value="F:RNA binding"/>
    <property type="evidence" value="ECO:0007669"/>
    <property type="project" value="InterPro"/>
</dbReference>
<feature type="repeat" description="PPR" evidence="3">
    <location>
        <begin position="209"/>
        <end position="243"/>
    </location>
</feature>
<dbReference type="FunFam" id="1.25.40.10:FF:001370">
    <property type="entry name" value="Pentatricopeptide repeat-containing protein"/>
    <property type="match status" value="1"/>
</dbReference>
<dbReference type="Pfam" id="PF01535">
    <property type="entry name" value="PPR"/>
    <property type="match status" value="6"/>
</dbReference>
<evidence type="ECO:0000259" key="4">
    <source>
        <dbReference type="Pfam" id="PF14432"/>
    </source>
</evidence>
<protein>
    <submittedName>
        <fullName evidence="5">Pentatricopeptide repeat-containing protein</fullName>
    </submittedName>
</protein>
<proteinExistence type="inferred from homology"/>
<comment type="similarity">
    <text evidence="1">Belongs to the PPR family. PCMP-H subfamily.</text>
</comment>
<dbReference type="PANTHER" id="PTHR47926">
    <property type="entry name" value="PENTATRICOPEPTIDE REPEAT-CONTAINING PROTEIN"/>
    <property type="match status" value="1"/>
</dbReference>
<dbReference type="PANTHER" id="PTHR47926:SF400">
    <property type="entry name" value="PENTACOTRIPEPTIDE-REPEAT REGION OF PRORP DOMAIN-CONTAINING PROTEIN"/>
    <property type="match status" value="1"/>
</dbReference>
<sequence length="703" mass="78739">MQCHVTCQVSLTGEGEGVGIFCINRESVRDAEMAKFVYDGVDDSMIRTSVLHQTHVLVSREDPPQTPELSFKLGEKECVSLLKKCSNMEEFKQSHARILKMGLFGDSFCASNLVATCALSDWGSMDYACSIFRQMDEPGSFEFNTMMRGHVKDMNTEEALITYKEMAERGVKPDNFTYPTLLKACARLPAVEEGMQVHAHILKLGLENDVFVQNSLISMYGKCGEIGVCCAVFEQMNERSVASWSALITAHASLGMWSDCLRLLGDMSNEGYWRAEESILVSVLSACTHLGALDLGRSVHGFLLRNVSGLNVIVETSLIEMYLKCGCLYKGMCLFQKMAKKNKLSYSVMISGLAMHGYGREGLRIFTEMLELGLEPDDIVYVGVLNACSHAGLVQEGLQCFNRMKLEHGIEPTIQHYGCMVDLMGRAGKIDEALELIKSMPMEPTMFYGVAFSVHLRWEDVARTRTNMFSKGLSQRPGFSLVEVKRKMHRFVSQDAGHPQSESVYEMLYQMEWQLKFEGYSPDTTQVLCDVDEEEKKQRLSGHSQKLAIAYALIHTSQGSPIRIMGLALVETTGEWIHISHSWSDVSPSCQVTLPGAHAAICFTILKQAYYDSQRKLEEPQALAFLSVTSHTLMTSRIKELRNRNEEDQPMDGMIEFIIHRGIKSNCPLKSLSNTCLIRGVCSQKHLYCPSGHNNVCSGHEFE</sequence>
<dbReference type="Gene3D" id="1.25.40.10">
    <property type="entry name" value="Tetratricopeptide repeat domain"/>
    <property type="match status" value="3"/>
</dbReference>
<dbReference type="InterPro" id="IPR002885">
    <property type="entry name" value="PPR_rpt"/>
</dbReference>
<evidence type="ECO:0000256" key="1">
    <source>
        <dbReference type="ARBA" id="ARBA00006643"/>
    </source>
</evidence>
<name>A0A438H6T4_VITVI</name>
<keyword evidence="2" id="KW-0677">Repeat</keyword>
<reference evidence="5 6" key="1">
    <citation type="journal article" date="2018" name="PLoS Genet.">
        <title>Population sequencing reveals clonal diversity and ancestral inbreeding in the grapevine cultivar Chardonnay.</title>
        <authorList>
            <person name="Roach M.J."/>
            <person name="Johnson D.L."/>
            <person name="Bohlmann J."/>
            <person name="van Vuuren H.J."/>
            <person name="Jones S.J."/>
            <person name="Pretorius I.S."/>
            <person name="Schmidt S.A."/>
            <person name="Borneman A.R."/>
        </authorList>
    </citation>
    <scope>NUCLEOTIDE SEQUENCE [LARGE SCALE GENOMIC DNA]</scope>
    <source>
        <strain evidence="6">cv. Chardonnay</strain>
        <tissue evidence="5">Leaf</tissue>
    </source>
</reference>
<feature type="domain" description="DYW" evidence="4">
    <location>
        <begin position="519"/>
        <end position="565"/>
    </location>
</feature>
<feature type="repeat" description="PPR" evidence="3">
    <location>
        <begin position="377"/>
        <end position="412"/>
    </location>
</feature>
<evidence type="ECO:0000313" key="5">
    <source>
        <dbReference type="EMBL" id="RVW80017.1"/>
    </source>
</evidence>
<dbReference type="Pfam" id="PF13041">
    <property type="entry name" value="PPR_2"/>
    <property type="match status" value="1"/>
</dbReference>
<dbReference type="InterPro" id="IPR032867">
    <property type="entry name" value="DYW_dom"/>
</dbReference>
<dbReference type="Proteomes" id="UP000288805">
    <property type="component" value="Unassembled WGS sequence"/>
</dbReference>
<organism evidence="5 6">
    <name type="scientific">Vitis vinifera</name>
    <name type="common">Grape</name>
    <dbReference type="NCBI Taxonomy" id="29760"/>
    <lineage>
        <taxon>Eukaryota</taxon>
        <taxon>Viridiplantae</taxon>
        <taxon>Streptophyta</taxon>
        <taxon>Embryophyta</taxon>
        <taxon>Tracheophyta</taxon>
        <taxon>Spermatophyta</taxon>
        <taxon>Magnoliopsida</taxon>
        <taxon>eudicotyledons</taxon>
        <taxon>Gunneridae</taxon>
        <taxon>Pentapetalae</taxon>
        <taxon>rosids</taxon>
        <taxon>Vitales</taxon>
        <taxon>Vitaceae</taxon>
        <taxon>Viteae</taxon>
        <taxon>Vitis</taxon>
    </lineage>
</organism>
<accession>A0A438H6T4</accession>
<feature type="repeat" description="PPR" evidence="3">
    <location>
        <begin position="342"/>
        <end position="376"/>
    </location>
</feature>
<comment type="caution">
    <text evidence="5">The sequence shown here is derived from an EMBL/GenBank/DDBJ whole genome shotgun (WGS) entry which is preliminary data.</text>
</comment>
<dbReference type="GO" id="GO:0009451">
    <property type="term" value="P:RNA modification"/>
    <property type="evidence" value="ECO:0007669"/>
    <property type="project" value="InterPro"/>
</dbReference>